<reference evidence="2 3" key="1">
    <citation type="journal article" date="2021" name="Microorganisms">
        <title>Acidisoma silvae sp. nov. and Acidisomacellulosilytica sp. nov., Two Acidophilic Bacteria Isolated from Decaying Wood, Hydrolyzing Cellulose and Producing Poly-3-hydroxybutyrate.</title>
        <authorList>
            <person name="Mieszkin S."/>
            <person name="Pouder E."/>
            <person name="Uroz S."/>
            <person name="Simon-Colin C."/>
            <person name="Alain K."/>
        </authorList>
    </citation>
    <scope>NUCLEOTIDE SEQUENCE [LARGE SCALE GENOMIC DNA]</scope>
    <source>
        <strain evidence="2 3">HW T5.17</strain>
    </source>
</reference>
<evidence type="ECO:0000256" key="1">
    <source>
        <dbReference type="SAM" id="MobiDB-lite"/>
    </source>
</evidence>
<dbReference type="RefSeq" id="WP_227309841.1">
    <property type="nucleotide sequence ID" value="NZ_JAESVA010000011.1"/>
</dbReference>
<gene>
    <name evidence="2" type="ORF">ACELLULO517_23260</name>
</gene>
<dbReference type="Pfam" id="PF14366">
    <property type="entry name" value="DUF4410"/>
    <property type="match status" value="1"/>
</dbReference>
<dbReference type="EMBL" id="JAESVA010000011">
    <property type="protein sequence ID" value="MCB8883187.1"/>
    <property type="molecule type" value="Genomic_DNA"/>
</dbReference>
<evidence type="ECO:0000313" key="2">
    <source>
        <dbReference type="EMBL" id="MCB8883187.1"/>
    </source>
</evidence>
<accession>A0A964E667</accession>
<comment type="caution">
    <text evidence="2">The sequence shown here is derived from an EMBL/GenBank/DDBJ whole genome shotgun (WGS) entry which is preliminary data.</text>
</comment>
<organism evidence="2 3">
    <name type="scientific">Acidisoma cellulosilyticum</name>
    <dbReference type="NCBI Taxonomy" id="2802395"/>
    <lineage>
        <taxon>Bacteria</taxon>
        <taxon>Pseudomonadati</taxon>
        <taxon>Pseudomonadota</taxon>
        <taxon>Alphaproteobacteria</taxon>
        <taxon>Acetobacterales</taxon>
        <taxon>Acidocellaceae</taxon>
        <taxon>Acidisoma</taxon>
    </lineage>
</organism>
<dbReference type="InterPro" id="IPR025522">
    <property type="entry name" value="DUF4410"/>
</dbReference>
<feature type="region of interest" description="Disordered" evidence="1">
    <location>
        <begin position="208"/>
        <end position="234"/>
    </location>
</feature>
<feature type="compositionally biased region" description="Low complexity" evidence="1">
    <location>
        <begin position="216"/>
        <end position="226"/>
    </location>
</feature>
<dbReference type="AlphaFoldDB" id="A0A964E667"/>
<dbReference type="Proteomes" id="UP000721844">
    <property type="component" value="Unassembled WGS sequence"/>
</dbReference>
<name>A0A964E667_9PROT</name>
<proteinExistence type="predicted"/>
<keyword evidence="3" id="KW-1185">Reference proteome</keyword>
<protein>
    <submittedName>
        <fullName evidence="2">DUF4410 domain-containing protein</fullName>
    </submittedName>
</protein>
<sequence length="234" mass="23673">MVLLALPLAGCAKTGSSPAIALSEPSSSAQPIQLIVVVTNDLPSPVAGTIPRVVDAVLARELSDRLGSPGVLVSVEQAMPPDRVPVAGALLIHCSVTRLRVGNQALRMTVGFGAGRFNIVTRTSVVDLRRASVADLVSFQSHSTTGSMPGSGLGLAFAAGSGQVIGMVGGGAGLLLDARQTASERARQVADSVSGQLRAYFQTKGWTGLSNPPPANSALSGGAALAPPRPFSTS</sequence>
<evidence type="ECO:0000313" key="3">
    <source>
        <dbReference type="Proteomes" id="UP000721844"/>
    </source>
</evidence>